<organism evidence="3 4">
    <name type="scientific">Amanita muscaria (strain Koide BX008)</name>
    <dbReference type="NCBI Taxonomy" id="946122"/>
    <lineage>
        <taxon>Eukaryota</taxon>
        <taxon>Fungi</taxon>
        <taxon>Dikarya</taxon>
        <taxon>Basidiomycota</taxon>
        <taxon>Agaricomycotina</taxon>
        <taxon>Agaricomycetes</taxon>
        <taxon>Agaricomycetidae</taxon>
        <taxon>Agaricales</taxon>
        <taxon>Pluteineae</taxon>
        <taxon>Amanitaceae</taxon>
        <taxon>Amanita</taxon>
    </lineage>
</organism>
<feature type="signal peptide" evidence="2">
    <location>
        <begin position="1"/>
        <end position="23"/>
    </location>
</feature>
<name>A0A0C2WPC1_AMAMK</name>
<keyword evidence="2" id="KW-0732">Signal</keyword>
<accession>A0A0C2WPC1</accession>
<dbReference type="HOGENOM" id="CLU_079664_0_0_1"/>
<feature type="region of interest" description="Disordered" evidence="1">
    <location>
        <begin position="226"/>
        <end position="327"/>
    </location>
</feature>
<evidence type="ECO:0000256" key="1">
    <source>
        <dbReference type="SAM" id="MobiDB-lite"/>
    </source>
</evidence>
<evidence type="ECO:0000313" key="3">
    <source>
        <dbReference type="EMBL" id="KIL58536.1"/>
    </source>
</evidence>
<reference evidence="3 4" key="1">
    <citation type="submission" date="2014-04" db="EMBL/GenBank/DDBJ databases">
        <title>Evolutionary Origins and Diversification of the Mycorrhizal Mutualists.</title>
        <authorList>
            <consortium name="DOE Joint Genome Institute"/>
            <consortium name="Mycorrhizal Genomics Consortium"/>
            <person name="Kohler A."/>
            <person name="Kuo A."/>
            <person name="Nagy L.G."/>
            <person name="Floudas D."/>
            <person name="Copeland A."/>
            <person name="Barry K.W."/>
            <person name="Cichocki N."/>
            <person name="Veneault-Fourrey C."/>
            <person name="LaButti K."/>
            <person name="Lindquist E.A."/>
            <person name="Lipzen A."/>
            <person name="Lundell T."/>
            <person name="Morin E."/>
            <person name="Murat C."/>
            <person name="Riley R."/>
            <person name="Ohm R."/>
            <person name="Sun H."/>
            <person name="Tunlid A."/>
            <person name="Henrissat B."/>
            <person name="Grigoriev I.V."/>
            <person name="Hibbett D.S."/>
            <person name="Martin F."/>
        </authorList>
    </citation>
    <scope>NUCLEOTIDE SEQUENCE [LARGE SCALE GENOMIC DNA]</scope>
    <source>
        <strain evidence="3 4">Koide BX008</strain>
    </source>
</reference>
<feature type="chain" id="PRO_5002173700" evidence="2">
    <location>
        <begin position="24"/>
        <end position="327"/>
    </location>
</feature>
<dbReference type="InParanoid" id="A0A0C2WPC1"/>
<proteinExistence type="predicted"/>
<gene>
    <name evidence="3" type="ORF">M378DRAFT_315476</name>
</gene>
<dbReference type="EMBL" id="KN818336">
    <property type="protein sequence ID" value="KIL58536.1"/>
    <property type="molecule type" value="Genomic_DNA"/>
</dbReference>
<feature type="compositionally biased region" description="Low complexity" evidence="1">
    <location>
        <begin position="273"/>
        <end position="289"/>
    </location>
</feature>
<dbReference type="AlphaFoldDB" id="A0A0C2WPC1"/>
<keyword evidence="4" id="KW-1185">Reference proteome</keyword>
<dbReference type="Proteomes" id="UP000054549">
    <property type="component" value="Unassembled WGS sequence"/>
</dbReference>
<sequence length="327" mass="35908">MSLKSLILQSLFVLLFCTSFLSATDRFGVERSKWNGVEAYIGSLEYPDSTVITRHFLVQEAKAFWKSLPPTGGPGMVSALYAGNRKIYFATSITGTPRDGNNQNLGFPRLITDILDVCRRGQDGLDGTHVFHERCAELMVITEWHLKNPNSHLAEGKLIVAVDHNLAVRRPCSWEDHHDQPQFGKTPFGCDDVLHQLGFTSDQIVETDPGPELACPMRRRGFGGLIERGCVPKKSTAKHSPSGKPAPKKPAPKKPTAQGPRQGKPKPPSNNRSKSTPPKMPAKSMKAPSNRGPKQRLPAKSKAPSNRGPKRRLPAKPKAPSNKGPKH</sequence>
<evidence type="ECO:0000256" key="2">
    <source>
        <dbReference type="SAM" id="SignalP"/>
    </source>
</evidence>
<protein>
    <submittedName>
        <fullName evidence="3">Uncharacterized protein</fullName>
    </submittedName>
</protein>
<evidence type="ECO:0000313" key="4">
    <source>
        <dbReference type="Proteomes" id="UP000054549"/>
    </source>
</evidence>